<sequence>MQIVSDFEASRPAVLVLAFDTLAAAQDYRNRLFRSSRLAHVTPHKTIALCSVGELQRAYEACEAGIFDDYVLFWPQPFDVRRLDMAIHHALSLLSKASCDAVGVDQLAAHARHIARLTPNLAEHAHRFAHEVGRTHAAADAAARSAGPVFQRCFRQVGESVDALCTAAQALAGALGPQLQAARVMGALAERVRPTVLAVEDDAFERTLLSHLLENTKVELIHASTGAQAFNSIWTRRPDLVLMDIDLPDLNGMEITRRLKSVEPLASIPVVLMAAYGRRTVVMESLKAGAAGFMIKPLHRETLLDKIEAFLPGSMA</sequence>
<dbReference type="OrthoDB" id="9179585at2"/>
<dbReference type="CDD" id="cd00156">
    <property type="entry name" value="REC"/>
    <property type="match status" value="1"/>
</dbReference>
<evidence type="ECO:0000313" key="5">
    <source>
        <dbReference type="Proteomes" id="UP000235777"/>
    </source>
</evidence>
<organism evidence="4 5">
    <name type="scientific">Trinickia symbiotica</name>
    <dbReference type="NCBI Taxonomy" id="863227"/>
    <lineage>
        <taxon>Bacteria</taxon>
        <taxon>Pseudomonadati</taxon>
        <taxon>Pseudomonadota</taxon>
        <taxon>Betaproteobacteria</taxon>
        <taxon>Burkholderiales</taxon>
        <taxon>Burkholderiaceae</taxon>
        <taxon>Trinickia</taxon>
    </lineage>
</organism>
<protein>
    <submittedName>
        <fullName evidence="4">Response regulator</fullName>
    </submittedName>
</protein>
<dbReference type="PANTHER" id="PTHR44591">
    <property type="entry name" value="STRESS RESPONSE REGULATOR PROTEIN 1"/>
    <property type="match status" value="1"/>
</dbReference>
<gene>
    <name evidence="4" type="ORF">C0Z20_01320</name>
</gene>
<dbReference type="STRING" id="863227.GCA_000373005_00993"/>
<dbReference type="EMBL" id="PNYC01000001">
    <property type="protein sequence ID" value="PMS38544.1"/>
    <property type="molecule type" value="Genomic_DNA"/>
</dbReference>
<feature type="domain" description="Response regulatory" evidence="3">
    <location>
        <begin position="195"/>
        <end position="311"/>
    </location>
</feature>
<evidence type="ECO:0000259" key="3">
    <source>
        <dbReference type="PROSITE" id="PS50110"/>
    </source>
</evidence>
<dbReference type="Pfam" id="PF00072">
    <property type="entry name" value="Response_reg"/>
    <property type="match status" value="1"/>
</dbReference>
<name>A0A2N7XA83_9BURK</name>
<reference evidence="4 5" key="1">
    <citation type="submission" date="2018-01" db="EMBL/GenBank/DDBJ databases">
        <title>Whole genome analyses suggest that Burkholderia sensu lato contains two further novel genera in the rhizoxinica-symbiotica group Mycetohabitans gen. nov., and Trinickia gen. nov.: implications for the evolution of diazotrophy and nodulation in the Burkholderiaceae.</title>
        <authorList>
            <person name="Estrada-de los Santos P."/>
            <person name="Palmer M."/>
            <person name="Chavez-Ramirez B."/>
            <person name="Beukes C."/>
            <person name="Steenkamp E.T."/>
            <person name="Hirsch A.M."/>
            <person name="Manyaka P."/>
            <person name="Maluk M."/>
            <person name="Lafos M."/>
            <person name="Crook M."/>
            <person name="Gross E."/>
            <person name="Simon M.F."/>
            <person name="Bueno dos Reis Junior F."/>
            <person name="Poole P.S."/>
            <person name="Venter S.N."/>
            <person name="James E.K."/>
        </authorList>
    </citation>
    <scope>NUCLEOTIDE SEQUENCE [LARGE SCALE GENOMIC DNA]</scope>
    <source>
        <strain evidence="4 5">JPY 581</strain>
    </source>
</reference>
<dbReference type="RefSeq" id="WP_020566061.1">
    <property type="nucleotide sequence ID" value="NZ_KB890165.1"/>
</dbReference>
<dbReference type="SUPFAM" id="SSF52172">
    <property type="entry name" value="CheY-like"/>
    <property type="match status" value="1"/>
</dbReference>
<dbReference type="InterPro" id="IPR050595">
    <property type="entry name" value="Bact_response_regulator"/>
</dbReference>
<dbReference type="SMART" id="SM00448">
    <property type="entry name" value="REC"/>
    <property type="match status" value="1"/>
</dbReference>
<dbReference type="Gene3D" id="3.40.50.2300">
    <property type="match status" value="1"/>
</dbReference>
<accession>A0A2N7XA83</accession>
<dbReference type="InterPro" id="IPR001789">
    <property type="entry name" value="Sig_transdc_resp-reg_receiver"/>
</dbReference>
<feature type="modified residue" description="4-aspartylphosphate" evidence="2">
    <location>
        <position position="244"/>
    </location>
</feature>
<dbReference type="Proteomes" id="UP000235777">
    <property type="component" value="Unassembled WGS sequence"/>
</dbReference>
<dbReference type="AlphaFoldDB" id="A0A2N7XA83"/>
<evidence type="ECO:0000313" key="4">
    <source>
        <dbReference type="EMBL" id="PMS38544.1"/>
    </source>
</evidence>
<dbReference type="PROSITE" id="PS50110">
    <property type="entry name" value="RESPONSE_REGULATORY"/>
    <property type="match status" value="1"/>
</dbReference>
<proteinExistence type="predicted"/>
<keyword evidence="1 2" id="KW-0597">Phosphoprotein</keyword>
<keyword evidence="5" id="KW-1185">Reference proteome</keyword>
<dbReference type="InterPro" id="IPR011006">
    <property type="entry name" value="CheY-like_superfamily"/>
</dbReference>
<dbReference type="GO" id="GO:0000160">
    <property type="term" value="P:phosphorelay signal transduction system"/>
    <property type="evidence" value="ECO:0007669"/>
    <property type="project" value="InterPro"/>
</dbReference>
<evidence type="ECO:0000256" key="2">
    <source>
        <dbReference type="PROSITE-ProRule" id="PRU00169"/>
    </source>
</evidence>
<comment type="caution">
    <text evidence="4">The sequence shown here is derived from an EMBL/GenBank/DDBJ whole genome shotgun (WGS) entry which is preliminary data.</text>
</comment>
<evidence type="ECO:0000256" key="1">
    <source>
        <dbReference type="ARBA" id="ARBA00022553"/>
    </source>
</evidence>
<dbReference type="PANTHER" id="PTHR44591:SF3">
    <property type="entry name" value="RESPONSE REGULATORY DOMAIN-CONTAINING PROTEIN"/>
    <property type="match status" value="1"/>
</dbReference>